<keyword evidence="3" id="KW-1185">Reference proteome</keyword>
<gene>
    <name evidence="2" type="ORF">E2C01_063302</name>
</gene>
<dbReference type="EMBL" id="VSRR010028863">
    <property type="protein sequence ID" value="MPC69087.1"/>
    <property type="molecule type" value="Genomic_DNA"/>
</dbReference>
<evidence type="ECO:0000313" key="3">
    <source>
        <dbReference type="Proteomes" id="UP000324222"/>
    </source>
</evidence>
<feature type="compositionally biased region" description="Basic and acidic residues" evidence="1">
    <location>
        <begin position="22"/>
        <end position="41"/>
    </location>
</feature>
<sequence length="75" mass="8325">MSNADPPPAFISGVLQVSGAREGGDIAKDKTRDKGQQHEVPTRVMEAIRQPDTGADTYKKNRRQIWTDTSNMPQE</sequence>
<protein>
    <submittedName>
        <fullName evidence="2">Uncharacterized protein</fullName>
    </submittedName>
</protein>
<feature type="compositionally biased region" description="Polar residues" evidence="1">
    <location>
        <begin position="64"/>
        <end position="75"/>
    </location>
</feature>
<feature type="region of interest" description="Disordered" evidence="1">
    <location>
        <begin position="16"/>
        <end position="75"/>
    </location>
</feature>
<accession>A0A5B7HIL0</accession>
<dbReference type="Proteomes" id="UP000324222">
    <property type="component" value="Unassembled WGS sequence"/>
</dbReference>
<reference evidence="2 3" key="1">
    <citation type="submission" date="2019-05" db="EMBL/GenBank/DDBJ databases">
        <title>Another draft genome of Portunus trituberculatus and its Hox gene families provides insights of decapod evolution.</title>
        <authorList>
            <person name="Jeong J.-H."/>
            <person name="Song I."/>
            <person name="Kim S."/>
            <person name="Choi T."/>
            <person name="Kim D."/>
            <person name="Ryu S."/>
            <person name="Kim W."/>
        </authorList>
    </citation>
    <scope>NUCLEOTIDE SEQUENCE [LARGE SCALE GENOMIC DNA]</scope>
    <source>
        <tissue evidence="2">Muscle</tissue>
    </source>
</reference>
<comment type="caution">
    <text evidence="2">The sequence shown here is derived from an EMBL/GenBank/DDBJ whole genome shotgun (WGS) entry which is preliminary data.</text>
</comment>
<organism evidence="2 3">
    <name type="scientific">Portunus trituberculatus</name>
    <name type="common">Swimming crab</name>
    <name type="synonym">Neptunus trituberculatus</name>
    <dbReference type="NCBI Taxonomy" id="210409"/>
    <lineage>
        <taxon>Eukaryota</taxon>
        <taxon>Metazoa</taxon>
        <taxon>Ecdysozoa</taxon>
        <taxon>Arthropoda</taxon>
        <taxon>Crustacea</taxon>
        <taxon>Multicrustacea</taxon>
        <taxon>Malacostraca</taxon>
        <taxon>Eumalacostraca</taxon>
        <taxon>Eucarida</taxon>
        <taxon>Decapoda</taxon>
        <taxon>Pleocyemata</taxon>
        <taxon>Brachyura</taxon>
        <taxon>Eubrachyura</taxon>
        <taxon>Portunoidea</taxon>
        <taxon>Portunidae</taxon>
        <taxon>Portuninae</taxon>
        <taxon>Portunus</taxon>
    </lineage>
</organism>
<dbReference type="AlphaFoldDB" id="A0A5B7HIL0"/>
<name>A0A5B7HIL0_PORTR</name>
<evidence type="ECO:0000256" key="1">
    <source>
        <dbReference type="SAM" id="MobiDB-lite"/>
    </source>
</evidence>
<proteinExistence type="predicted"/>
<evidence type="ECO:0000313" key="2">
    <source>
        <dbReference type="EMBL" id="MPC69087.1"/>
    </source>
</evidence>